<name>A0ABU6IZA4_9ACTN</name>
<dbReference type="CDD" id="cd00093">
    <property type="entry name" value="HTH_XRE"/>
    <property type="match status" value="1"/>
</dbReference>
<feature type="domain" description="HTH cro/C1-type" evidence="4">
    <location>
        <begin position="20"/>
        <end position="74"/>
    </location>
</feature>
<keyword evidence="6" id="KW-1185">Reference proteome</keyword>
<dbReference type="Proteomes" id="UP001343724">
    <property type="component" value="Unassembled WGS sequence"/>
</dbReference>
<dbReference type="SMART" id="SM00530">
    <property type="entry name" value="HTH_XRE"/>
    <property type="match status" value="1"/>
</dbReference>
<keyword evidence="3" id="KW-1133">Transmembrane helix</keyword>
<keyword evidence="3" id="KW-0472">Membrane</keyword>
<feature type="region of interest" description="Disordered" evidence="2">
    <location>
        <begin position="250"/>
        <end position="280"/>
    </location>
</feature>
<dbReference type="RefSeq" id="WP_326454801.1">
    <property type="nucleotide sequence ID" value="NZ_JAYMFH010000010.1"/>
</dbReference>
<evidence type="ECO:0000256" key="1">
    <source>
        <dbReference type="ARBA" id="ARBA00023125"/>
    </source>
</evidence>
<evidence type="ECO:0000256" key="3">
    <source>
        <dbReference type="SAM" id="Phobius"/>
    </source>
</evidence>
<accession>A0ABU6IZA4</accession>
<feature type="compositionally biased region" description="Low complexity" evidence="2">
    <location>
        <begin position="92"/>
        <end position="102"/>
    </location>
</feature>
<dbReference type="InterPro" id="IPR010982">
    <property type="entry name" value="Lambda_DNA-bd_dom_sf"/>
</dbReference>
<evidence type="ECO:0000313" key="6">
    <source>
        <dbReference type="Proteomes" id="UP001343724"/>
    </source>
</evidence>
<dbReference type="Gene3D" id="1.10.260.40">
    <property type="entry name" value="lambda repressor-like DNA-binding domains"/>
    <property type="match status" value="1"/>
</dbReference>
<feature type="compositionally biased region" description="Low complexity" evidence="2">
    <location>
        <begin position="255"/>
        <end position="280"/>
    </location>
</feature>
<dbReference type="EMBL" id="JAYMFH010000010">
    <property type="protein sequence ID" value="MEC4295211.1"/>
    <property type="molecule type" value="Genomic_DNA"/>
</dbReference>
<dbReference type="SUPFAM" id="SSF47413">
    <property type="entry name" value="lambda repressor-like DNA-binding domains"/>
    <property type="match status" value="1"/>
</dbReference>
<comment type="caution">
    <text evidence="5">The sequence shown here is derived from an EMBL/GenBank/DDBJ whole genome shotgun (WGS) entry which is preliminary data.</text>
</comment>
<feature type="region of interest" description="Disordered" evidence="2">
    <location>
        <begin position="86"/>
        <end position="109"/>
    </location>
</feature>
<evidence type="ECO:0000313" key="5">
    <source>
        <dbReference type="EMBL" id="MEC4295211.1"/>
    </source>
</evidence>
<sequence length="280" mass="29849">MTTRRTRKGTMMNVEIAQRLAELRRERGFSQESLAEQLGLSRQAVSKWERAESAPDMGNLIALADLYGVTLDELLRVSPEVEEDVRYESQERATSSEAQAAEAAEEAREAAERAEAAAVAAAAQEAPPQKVVVEVGAAASGAPAYAPGYQAPPIPQPFPPAAAVPITPPAPPEPKDPLRSFPYPLLCAVLFLLGGFCFGWWHPGWVIFLTIPFYYWVVSTLEADPAYRAWVEERRQAATAVPSVGAAVEGGTRTAPAEGCAAAPSEEASAEASSVEGGAR</sequence>
<evidence type="ECO:0000259" key="4">
    <source>
        <dbReference type="PROSITE" id="PS50943"/>
    </source>
</evidence>
<proteinExistence type="predicted"/>
<dbReference type="PANTHER" id="PTHR46558:SF15">
    <property type="entry name" value="HELIX-TURN-HELIX DOMAIN PROTEIN"/>
    <property type="match status" value="1"/>
</dbReference>
<protein>
    <submittedName>
        <fullName evidence="5">Helix-turn-helix transcriptional regulator</fullName>
    </submittedName>
</protein>
<dbReference type="PANTHER" id="PTHR46558">
    <property type="entry name" value="TRACRIPTIONAL REGULATORY PROTEIN-RELATED-RELATED"/>
    <property type="match status" value="1"/>
</dbReference>
<organism evidence="5 6">
    <name type="scientific">Adlercreutzia shanghongiae</name>
    <dbReference type="NCBI Taxonomy" id="3111773"/>
    <lineage>
        <taxon>Bacteria</taxon>
        <taxon>Bacillati</taxon>
        <taxon>Actinomycetota</taxon>
        <taxon>Coriobacteriia</taxon>
        <taxon>Eggerthellales</taxon>
        <taxon>Eggerthellaceae</taxon>
        <taxon>Adlercreutzia</taxon>
    </lineage>
</organism>
<gene>
    <name evidence="5" type="ORF">VJ920_07800</name>
</gene>
<keyword evidence="1" id="KW-0238">DNA-binding</keyword>
<keyword evidence="3" id="KW-0812">Transmembrane</keyword>
<dbReference type="PROSITE" id="PS50943">
    <property type="entry name" value="HTH_CROC1"/>
    <property type="match status" value="1"/>
</dbReference>
<feature type="transmembrane region" description="Helical" evidence="3">
    <location>
        <begin position="181"/>
        <end position="201"/>
    </location>
</feature>
<dbReference type="Pfam" id="PF01381">
    <property type="entry name" value="HTH_3"/>
    <property type="match status" value="1"/>
</dbReference>
<reference evidence="5 6" key="1">
    <citation type="submission" date="2024-01" db="EMBL/GenBank/DDBJ databases">
        <title>novel species in genus Adlercreutzia.</title>
        <authorList>
            <person name="Liu X."/>
        </authorList>
    </citation>
    <scope>NUCLEOTIDE SEQUENCE [LARGE SCALE GENOMIC DNA]</scope>
    <source>
        <strain evidence="5 6">R22</strain>
    </source>
</reference>
<dbReference type="InterPro" id="IPR001387">
    <property type="entry name" value="Cro/C1-type_HTH"/>
</dbReference>
<evidence type="ECO:0000256" key="2">
    <source>
        <dbReference type="SAM" id="MobiDB-lite"/>
    </source>
</evidence>